<comment type="caution">
    <text evidence="2">The sequence shown here is derived from an EMBL/GenBank/DDBJ whole genome shotgun (WGS) entry which is preliminary data.</text>
</comment>
<keyword evidence="3" id="KW-1185">Reference proteome</keyword>
<protein>
    <submittedName>
        <fullName evidence="2">Uncharacterized protein</fullName>
    </submittedName>
</protein>
<keyword evidence="1" id="KW-0732">Signal</keyword>
<evidence type="ECO:0000313" key="2">
    <source>
        <dbReference type="EMBL" id="MET4683614.1"/>
    </source>
</evidence>
<evidence type="ECO:0000313" key="3">
    <source>
        <dbReference type="Proteomes" id="UP001549313"/>
    </source>
</evidence>
<dbReference type="RefSeq" id="WP_354088528.1">
    <property type="nucleotide sequence ID" value="NZ_JBEPTF010000001.1"/>
</dbReference>
<organism evidence="2 3">
    <name type="scientific">Brevundimonas faecalis</name>
    <dbReference type="NCBI Taxonomy" id="947378"/>
    <lineage>
        <taxon>Bacteria</taxon>
        <taxon>Pseudomonadati</taxon>
        <taxon>Pseudomonadota</taxon>
        <taxon>Alphaproteobacteria</taxon>
        <taxon>Caulobacterales</taxon>
        <taxon>Caulobacteraceae</taxon>
        <taxon>Brevundimonas</taxon>
    </lineage>
</organism>
<proteinExistence type="predicted"/>
<evidence type="ECO:0000256" key="1">
    <source>
        <dbReference type="SAM" id="SignalP"/>
    </source>
</evidence>
<feature type="signal peptide" evidence="1">
    <location>
        <begin position="1"/>
        <end position="20"/>
    </location>
</feature>
<accession>A0ABV2RAK7</accession>
<dbReference type="PROSITE" id="PS51257">
    <property type="entry name" value="PROKAR_LIPOPROTEIN"/>
    <property type="match status" value="1"/>
</dbReference>
<dbReference type="Proteomes" id="UP001549313">
    <property type="component" value="Unassembled WGS sequence"/>
</dbReference>
<feature type="chain" id="PRO_5047379401" evidence="1">
    <location>
        <begin position="21"/>
        <end position="201"/>
    </location>
</feature>
<dbReference type="EMBL" id="JBEPTF010000001">
    <property type="protein sequence ID" value="MET4683614.1"/>
    <property type="molecule type" value="Genomic_DNA"/>
</dbReference>
<name>A0ABV2RAK7_9CAUL</name>
<gene>
    <name evidence="2" type="ORF">ABIE19_001523</name>
</gene>
<reference evidence="2 3" key="1">
    <citation type="submission" date="2024-06" db="EMBL/GenBank/DDBJ databases">
        <title>Sorghum-associated microbial communities from plants grown in Nebraska, USA.</title>
        <authorList>
            <person name="Schachtman D."/>
        </authorList>
    </citation>
    <scope>NUCLEOTIDE SEQUENCE [LARGE SCALE GENOMIC DNA]</scope>
    <source>
        <strain evidence="2 3">2814</strain>
    </source>
</reference>
<sequence>MIRNAALGSVALLTLAACNAPDTPKTPEAKPPEAVASASPAAADVLTPQGYGPLKIGMTQAQVDAAVGPPPANVAEAEPSECRQYQAPRAPQGLLVMMEKGVLTRLTAVRDSAIKTADGVGLGSDGEQLKTRYGASAGVTPHKYQEAPAAYVTLWPGADHLLNTYVSDPAARGLVFEIGQDGKVAAIRAGGPSIQLVEGCS</sequence>